<evidence type="ECO:0000313" key="3">
    <source>
        <dbReference type="Proteomes" id="UP000294835"/>
    </source>
</evidence>
<evidence type="ECO:0000256" key="1">
    <source>
        <dbReference type="SAM" id="SignalP"/>
    </source>
</evidence>
<dbReference type="RefSeq" id="WP_132461992.1">
    <property type="nucleotide sequence ID" value="NZ_SLXP01000005.1"/>
</dbReference>
<keyword evidence="3" id="KW-1185">Reference proteome</keyword>
<comment type="caution">
    <text evidence="2">The sequence shown here is derived from an EMBL/GenBank/DDBJ whole genome shotgun (WGS) entry which is preliminary data.</text>
</comment>
<evidence type="ECO:0000313" key="2">
    <source>
        <dbReference type="EMBL" id="TCP41427.1"/>
    </source>
</evidence>
<accession>A0A4R2PZ73</accession>
<organism evidence="2 3">
    <name type="scientific">Rhodovulum marinum</name>
    <dbReference type="NCBI Taxonomy" id="320662"/>
    <lineage>
        <taxon>Bacteria</taxon>
        <taxon>Pseudomonadati</taxon>
        <taxon>Pseudomonadota</taxon>
        <taxon>Alphaproteobacteria</taxon>
        <taxon>Rhodobacterales</taxon>
        <taxon>Paracoccaceae</taxon>
        <taxon>Rhodovulum</taxon>
    </lineage>
</organism>
<gene>
    <name evidence="2" type="ORF">EV662_105174</name>
</gene>
<feature type="chain" id="PRO_5020181419" evidence="1">
    <location>
        <begin position="32"/>
        <end position="162"/>
    </location>
</feature>
<dbReference type="OrthoDB" id="7861519at2"/>
<feature type="signal peptide" evidence="1">
    <location>
        <begin position="1"/>
        <end position="31"/>
    </location>
</feature>
<sequence>MWHTVFRHSAFRRVLHAAAAAALLGAGPAMAGEAPFDPGPTLRDLSPAATETQRLKAGILCVAWARDMIEQHWHLLDALDGAGTWSQARQQLWMQVRWVEEFETRQLRPLIDADSQRELCAAWWPDGIRTPAGTEPAMRMHRFCAVLPGLLGTVDPDAPPGF</sequence>
<dbReference type="AlphaFoldDB" id="A0A4R2PZ73"/>
<proteinExistence type="predicted"/>
<keyword evidence="1" id="KW-0732">Signal</keyword>
<name>A0A4R2PZ73_9RHOB</name>
<dbReference type="EMBL" id="SLXP01000005">
    <property type="protein sequence ID" value="TCP41427.1"/>
    <property type="molecule type" value="Genomic_DNA"/>
</dbReference>
<protein>
    <submittedName>
        <fullName evidence="2">Uncharacterized protein</fullName>
    </submittedName>
</protein>
<dbReference type="Proteomes" id="UP000294835">
    <property type="component" value="Unassembled WGS sequence"/>
</dbReference>
<reference evidence="2 3" key="1">
    <citation type="submission" date="2019-03" db="EMBL/GenBank/DDBJ databases">
        <title>Genomic Encyclopedia of Type Strains, Phase IV (KMG-IV): sequencing the most valuable type-strain genomes for metagenomic binning, comparative biology and taxonomic classification.</title>
        <authorList>
            <person name="Goeker M."/>
        </authorList>
    </citation>
    <scope>NUCLEOTIDE SEQUENCE [LARGE SCALE GENOMIC DNA]</scope>
    <source>
        <strain evidence="2 3">DSM 18063</strain>
    </source>
</reference>